<organism evidence="2 3">
    <name type="scientific">Thermofilum adornatum 1505</name>
    <dbReference type="NCBI Taxonomy" id="697581"/>
    <lineage>
        <taxon>Archaea</taxon>
        <taxon>Thermoproteota</taxon>
        <taxon>Thermoprotei</taxon>
        <taxon>Thermofilales</taxon>
        <taxon>Thermofilaceae</taxon>
        <taxon>Thermofilum</taxon>
    </lineage>
</organism>
<dbReference type="KEGG" id="tcb:TCARB_0163"/>
<proteinExistence type="predicted"/>
<evidence type="ECO:0000256" key="1">
    <source>
        <dbReference type="SAM" id="Phobius"/>
    </source>
</evidence>
<dbReference type="Proteomes" id="UP000266720">
    <property type="component" value="Chromosome"/>
</dbReference>
<accession>A0A3G1A7L1</accession>
<keyword evidence="1" id="KW-0812">Transmembrane</keyword>
<dbReference type="EMBL" id="CP007493">
    <property type="protein sequence ID" value="AJB41241.1"/>
    <property type="molecule type" value="Genomic_DNA"/>
</dbReference>
<keyword evidence="1" id="KW-1133">Transmembrane helix</keyword>
<sequence>MSESPREKARRRAKQLKRLVEDLDAVRAMRLFNVTDTLRLIRVLGLEDEVWQKVSEALTNISTILIKHPRFPRIKKVDSFSTYLFVFSFIASLVSLVLLLLNIELFLAYIVLLISLVILNISYLTKLYVSVSVHRVYLENSKEIEKYSELFKKAVENGLAKLRGELRKAGIDPTGIEFKLYYNDYSPLVEVKSRGRIHVLKFR</sequence>
<evidence type="ECO:0000313" key="2">
    <source>
        <dbReference type="EMBL" id="AJB41241.1"/>
    </source>
</evidence>
<dbReference type="GeneID" id="16573740"/>
<dbReference type="GeneID" id="25405621"/>
<dbReference type="AlphaFoldDB" id="A0A3G1A7L1"/>
<reference evidence="3" key="1">
    <citation type="book" date="2010" name="EXTREMOPHILES" publisher="0:0-0">
        <title>Complete genome sequences of ten hyperthermophilic archaea reveal their metabolic capabilities and possible ecological roles.</title>
        <editorList>
            <person name="?"/>
        </editorList>
        <authorList>
            <person name="Ravin N.V."/>
            <person name="Mardanov A.V."/>
            <person name="Bonch-Osmolovskaya E.A."/>
            <person name="Skryabin K.G."/>
        </authorList>
    </citation>
    <scope>NUCLEOTIDE SEQUENCE [LARGE SCALE GENOMIC DNA]</scope>
    <source>
        <strain evidence="3">1505</strain>
    </source>
</reference>
<feature type="transmembrane region" description="Helical" evidence="1">
    <location>
        <begin position="106"/>
        <end position="125"/>
    </location>
</feature>
<dbReference type="STRING" id="697581.TCARB_0163"/>
<feature type="transmembrane region" description="Helical" evidence="1">
    <location>
        <begin position="80"/>
        <end position="100"/>
    </location>
</feature>
<dbReference type="RefSeq" id="WP_020962748.1">
    <property type="nucleotide sequence ID" value="NZ_CP007493.1"/>
</dbReference>
<protein>
    <submittedName>
        <fullName evidence="2">Uncharacterized protein</fullName>
    </submittedName>
</protein>
<keyword evidence="1" id="KW-0472">Membrane</keyword>
<name>A0A3G1A7L1_9CREN</name>
<gene>
    <name evidence="2" type="ORF">TCARB_0163</name>
</gene>
<evidence type="ECO:0000313" key="3">
    <source>
        <dbReference type="Proteomes" id="UP000266720"/>
    </source>
</evidence>